<gene>
    <name evidence="2" type="ORF">GKO32_16200</name>
</gene>
<keyword evidence="3" id="KW-1185">Reference proteome</keyword>
<dbReference type="AlphaFoldDB" id="A0A6N7Z4X7"/>
<feature type="compositionally biased region" description="Polar residues" evidence="1">
    <location>
        <begin position="166"/>
        <end position="182"/>
    </location>
</feature>
<feature type="region of interest" description="Disordered" evidence="1">
    <location>
        <begin position="145"/>
        <end position="182"/>
    </location>
</feature>
<dbReference type="Proteomes" id="UP000440096">
    <property type="component" value="Unassembled WGS sequence"/>
</dbReference>
<dbReference type="RefSeq" id="WP_154757693.1">
    <property type="nucleotide sequence ID" value="NZ_WMBA01000022.1"/>
</dbReference>
<comment type="caution">
    <text evidence="2">The sequence shown here is derived from an EMBL/GenBank/DDBJ whole genome shotgun (WGS) entry which is preliminary data.</text>
</comment>
<accession>A0A6N7Z4X7</accession>
<dbReference type="EMBL" id="WMBA01000022">
    <property type="protein sequence ID" value="MTD55504.1"/>
    <property type="molecule type" value="Genomic_DNA"/>
</dbReference>
<dbReference type="OrthoDB" id="8481862at2"/>
<reference evidence="2 3" key="1">
    <citation type="submission" date="2019-11" db="EMBL/GenBank/DDBJ databases">
        <title>Draft genome of Amycolatopsis RM579.</title>
        <authorList>
            <person name="Duangmal K."/>
            <person name="Mingma R."/>
        </authorList>
    </citation>
    <scope>NUCLEOTIDE SEQUENCE [LARGE SCALE GENOMIC DNA]</scope>
    <source>
        <strain evidence="2 3">RM579</strain>
    </source>
</reference>
<name>A0A6N7Z4X7_9PSEU</name>
<sequence length="182" mass="19552">MTINAFYGEGWWANVSVGSTQSTVSGGMSLGDRYVLTAGRMQLTGIQALARLPIDQHRRDITAGHRTATFISGYEGSPLAGYDLELGRLRELLEVNDVIFKPGLNEEAAATAVQGSQLANTLEGANRDGVIGMWYGKAPGLERASDASHSRAAAPDSNVFRGRRPGSSNRATLSWSRTSRRP</sequence>
<organism evidence="2 3">
    <name type="scientific">Amycolatopsis pithecellobii</name>
    <dbReference type="NCBI Taxonomy" id="664692"/>
    <lineage>
        <taxon>Bacteria</taxon>
        <taxon>Bacillati</taxon>
        <taxon>Actinomycetota</taxon>
        <taxon>Actinomycetes</taxon>
        <taxon>Pseudonocardiales</taxon>
        <taxon>Pseudonocardiaceae</taxon>
        <taxon>Amycolatopsis</taxon>
    </lineage>
</organism>
<evidence type="ECO:0000313" key="2">
    <source>
        <dbReference type="EMBL" id="MTD55504.1"/>
    </source>
</evidence>
<dbReference type="Gene3D" id="3.40.50.970">
    <property type="match status" value="1"/>
</dbReference>
<protein>
    <submittedName>
        <fullName evidence="2">Uncharacterized protein</fullName>
    </submittedName>
</protein>
<evidence type="ECO:0000256" key="1">
    <source>
        <dbReference type="SAM" id="MobiDB-lite"/>
    </source>
</evidence>
<evidence type="ECO:0000313" key="3">
    <source>
        <dbReference type="Proteomes" id="UP000440096"/>
    </source>
</evidence>
<proteinExistence type="predicted"/>